<sequence length="76" mass="8307">MFSFLVAIGISILLAVVAFMLMPRPKNNVPDMSRDLEIPTAEAGRPIPVVFGEGTIKSPNTLWYGDKDQETVEISA</sequence>
<comment type="caution">
    <text evidence="1">The sequence shown here is derived from an EMBL/GenBank/DDBJ whole genome shotgun (WGS) entry which is preliminary data.</text>
</comment>
<evidence type="ECO:0000313" key="1">
    <source>
        <dbReference type="EMBL" id="NAW33251.1"/>
    </source>
</evidence>
<keyword evidence="2" id="KW-1185">Reference proteome</keyword>
<gene>
    <name evidence="1" type="ORF">GRB96_02280</name>
</gene>
<dbReference type="AlphaFoldDB" id="A0A7X4W507"/>
<dbReference type="RefSeq" id="WP_170293759.1">
    <property type="nucleotide sequence ID" value="NZ_WUTT01000001.1"/>
</dbReference>
<protein>
    <submittedName>
        <fullName evidence="1">Uncharacterized protein</fullName>
    </submittedName>
</protein>
<reference evidence="1 2" key="1">
    <citation type="submission" date="2019-12" db="EMBL/GenBank/DDBJ databases">
        <title>Draft genome sequencing of Halomonas alimentaria DSM 15356.</title>
        <authorList>
            <person name="Pandiyan K."/>
            <person name="Kushwaha P."/>
            <person name="Gowdham M."/>
            <person name="Chakdar H."/>
            <person name="Singh A."/>
            <person name="Kumar M."/>
            <person name="Saxena A.K."/>
        </authorList>
    </citation>
    <scope>NUCLEOTIDE SEQUENCE [LARGE SCALE GENOMIC DNA]</scope>
    <source>
        <strain evidence="1 2">DSM 15356</strain>
    </source>
</reference>
<name>A0A7X4W507_9GAMM</name>
<proteinExistence type="predicted"/>
<organism evidence="1 2">
    <name type="scientific">Halomonas alimentaria</name>
    <dbReference type="NCBI Taxonomy" id="147248"/>
    <lineage>
        <taxon>Bacteria</taxon>
        <taxon>Pseudomonadati</taxon>
        <taxon>Pseudomonadota</taxon>
        <taxon>Gammaproteobacteria</taxon>
        <taxon>Oceanospirillales</taxon>
        <taxon>Halomonadaceae</taxon>
        <taxon>Halomonas</taxon>
    </lineage>
</organism>
<dbReference type="EMBL" id="WUTT01000001">
    <property type="protein sequence ID" value="NAW33251.1"/>
    <property type="molecule type" value="Genomic_DNA"/>
</dbReference>
<dbReference type="Proteomes" id="UP000487929">
    <property type="component" value="Unassembled WGS sequence"/>
</dbReference>
<evidence type="ECO:0000313" key="2">
    <source>
        <dbReference type="Proteomes" id="UP000487929"/>
    </source>
</evidence>
<accession>A0A7X4W507</accession>